<name>A0A3N9UE97_9BACI</name>
<accession>A0A3N9UE97</accession>
<protein>
    <submittedName>
        <fullName evidence="1">Uncharacterized protein</fullName>
    </submittedName>
</protein>
<keyword evidence="2" id="KW-1185">Reference proteome</keyword>
<comment type="caution">
    <text evidence="1">The sequence shown here is derived from an EMBL/GenBank/DDBJ whole genome shotgun (WGS) entry which is preliminary data.</text>
</comment>
<dbReference type="AlphaFoldDB" id="A0A3N9UE97"/>
<gene>
    <name evidence="1" type="ORF">EBB45_09930</name>
</gene>
<dbReference type="Proteomes" id="UP000274033">
    <property type="component" value="Unassembled WGS sequence"/>
</dbReference>
<evidence type="ECO:0000313" key="2">
    <source>
        <dbReference type="Proteomes" id="UP000274033"/>
    </source>
</evidence>
<organism evidence="1 2">
    <name type="scientific">Lysinibacillus composti</name>
    <dbReference type="NCBI Taxonomy" id="720633"/>
    <lineage>
        <taxon>Bacteria</taxon>
        <taxon>Bacillati</taxon>
        <taxon>Bacillota</taxon>
        <taxon>Bacilli</taxon>
        <taxon>Bacillales</taxon>
        <taxon>Bacillaceae</taxon>
        <taxon>Lysinibacillus</taxon>
    </lineage>
</organism>
<reference evidence="1 2" key="1">
    <citation type="journal article" date="2013" name="J. Microbiol.">
        <title>Lysinibacillus chungkukjangi sp. nov., isolated from Chungkukjang, Korean fermented soybean food.</title>
        <authorList>
            <person name="Kim S.J."/>
            <person name="Jang Y.H."/>
            <person name="Hamada M."/>
            <person name="Ahn J.H."/>
            <person name="Weon H.Y."/>
            <person name="Suzuki K."/>
            <person name="Whang K.S."/>
            <person name="Kwon S.W."/>
        </authorList>
    </citation>
    <scope>NUCLEOTIDE SEQUENCE [LARGE SCALE GENOMIC DNA]</scope>
    <source>
        <strain evidence="1 2">MCCC 1A12701</strain>
    </source>
</reference>
<sequence>MGNSLIFEKYQEYVTYMKNHNLPLISEYQIHKFKDFGIEKVPFAYRRTKDGKGIYPLYRLIKQLDFLYIQDEYEEGILLFWPDELKWINKVLDTNISINANTCLYGYQTIDPIVKISASEMQEYVSTQVFITNDSKYYIYTLEIEKVMKDLNLNLQEIKKCLLGVFFNKNLEMLLVFDFKELEKISSKRFVLRRPTNKIAEKELVDLCNLYSIESAEKIQNIKDFMYSSSYLKNRKSAAYDVEHFYELEMFGTALMEYVESFSGDLSNDYILVHQDELYKFKAIFLVDNKSTNLKGKYQDSFVFSKPDTKKLNNKYKRSLLNVTNGEEIVKENLQYLTTSYLSYDFLIYFNRRQLHDLGRVIGEFVSDFSYDDNDRRNHIKKIEDLKNSLDEISNKELAFLFFNSDRVNKSRKRKMYLTEEFIKNDSYYNQLGNIIRSRIPFGFAKNYLNNVDKSPNQMPIVDVLKVWHEFV</sequence>
<dbReference type="RefSeq" id="WP_124764335.1">
    <property type="nucleotide sequence ID" value="NZ_JAFBDY010000007.1"/>
</dbReference>
<proteinExistence type="predicted"/>
<dbReference type="EMBL" id="RRCT01000008">
    <property type="protein sequence ID" value="RQW74548.1"/>
    <property type="molecule type" value="Genomic_DNA"/>
</dbReference>
<evidence type="ECO:0000313" key="1">
    <source>
        <dbReference type="EMBL" id="RQW74548.1"/>
    </source>
</evidence>